<organism evidence="2 3">
    <name type="scientific">Streptomyces nogalater</name>
    <dbReference type="NCBI Taxonomy" id="38314"/>
    <lineage>
        <taxon>Bacteria</taxon>
        <taxon>Bacillati</taxon>
        <taxon>Actinomycetota</taxon>
        <taxon>Actinomycetes</taxon>
        <taxon>Kitasatosporales</taxon>
        <taxon>Streptomycetaceae</taxon>
        <taxon>Streptomyces</taxon>
    </lineage>
</organism>
<protein>
    <submittedName>
        <fullName evidence="2">Uncharacterized protein</fullName>
    </submittedName>
</protein>
<evidence type="ECO:0000313" key="3">
    <source>
        <dbReference type="Proteomes" id="UP001596065"/>
    </source>
</evidence>
<accession>A0ABW0WLN4</accession>
<keyword evidence="3" id="KW-1185">Reference proteome</keyword>
<name>A0ABW0WLN4_STRNO</name>
<reference evidence="3" key="1">
    <citation type="journal article" date="2019" name="Int. J. Syst. Evol. Microbiol.">
        <title>The Global Catalogue of Microorganisms (GCM) 10K type strain sequencing project: providing services to taxonomists for standard genome sequencing and annotation.</title>
        <authorList>
            <consortium name="The Broad Institute Genomics Platform"/>
            <consortium name="The Broad Institute Genome Sequencing Center for Infectious Disease"/>
            <person name="Wu L."/>
            <person name="Ma J."/>
        </authorList>
    </citation>
    <scope>NUCLEOTIDE SEQUENCE [LARGE SCALE GENOMIC DNA]</scope>
    <source>
        <strain evidence="3">KCTC 5701</strain>
    </source>
</reference>
<proteinExistence type="predicted"/>
<feature type="compositionally biased region" description="Basic and acidic residues" evidence="1">
    <location>
        <begin position="36"/>
        <end position="51"/>
    </location>
</feature>
<feature type="region of interest" description="Disordered" evidence="1">
    <location>
        <begin position="1"/>
        <end position="87"/>
    </location>
</feature>
<sequence length="87" mass="8906">MDRPPRETGVRPAGPGRGEAGKRPGAGTGGPEEDAAVGHESPRRLPEEHPGELPPPPARDPLTAPPCPWQAVNGPGRAPGHHGHVGC</sequence>
<evidence type="ECO:0000313" key="2">
    <source>
        <dbReference type="EMBL" id="MFC5658277.1"/>
    </source>
</evidence>
<comment type="caution">
    <text evidence="2">The sequence shown here is derived from an EMBL/GenBank/DDBJ whole genome shotgun (WGS) entry which is preliminary data.</text>
</comment>
<dbReference type="EMBL" id="JBHSOE010000041">
    <property type="protein sequence ID" value="MFC5658277.1"/>
    <property type="molecule type" value="Genomic_DNA"/>
</dbReference>
<gene>
    <name evidence="2" type="ORF">ACFP3J_22655</name>
</gene>
<dbReference type="Proteomes" id="UP001596065">
    <property type="component" value="Unassembled WGS sequence"/>
</dbReference>
<feature type="compositionally biased region" description="Pro residues" evidence="1">
    <location>
        <begin position="52"/>
        <end position="68"/>
    </location>
</feature>
<evidence type="ECO:0000256" key="1">
    <source>
        <dbReference type="SAM" id="MobiDB-lite"/>
    </source>
</evidence>
<dbReference type="RefSeq" id="WP_344352297.1">
    <property type="nucleotide sequence ID" value="NZ_BAAASM010000057.1"/>
</dbReference>